<evidence type="ECO:0000256" key="1">
    <source>
        <dbReference type="ARBA" id="ARBA00022801"/>
    </source>
</evidence>
<keyword evidence="1 3" id="KW-0378">Hydrolase</keyword>
<dbReference type="SFLD" id="SFLDS00003">
    <property type="entry name" value="Haloacid_Dehalogenase"/>
    <property type="match status" value="1"/>
</dbReference>
<keyword evidence="5" id="KW-1185">Reference proteome</keyword>
<name>A0A2S9ZLT5_9VIBR</name>
<dbReference type="InterPro" id="IPR051518">
    <property type="entry name" value="Sucrose_Phosphatase"/>
</dbReference>
<dbReference type="Gene3D" id="3.90.1070.10">
    <property type="match status" value="1"/>
</dbReference>
<dbReference type="Pfam" id="PF05116">
    <property type="entry name" value="S6PP"/>
    <property type="match status" value="1"/>
</dbReference>
<dbReference type="Proteomes" id="UP000238163">
    <property type="component" value="Unassembled WGS sequence"/>
</dbReference>
<reference evidence="3 6" key="3">
    <citation type="submission" date="2018-11" db="EMBL/GenBank/DDBJ databases">
        <title>Complete Genome Sequence of Vbrio mediterranei 117-T6: a Potential Pathogen Bacteria Isolated from the Conchocelis of Pyropia.</title>
        <authorList>
            <person name="Liu Q."/>
        </authorList>
    </citation>
    <scope>NUCLEOTIDE SEQUENCE [LARGE SCALE GENOMIC DNA]</scope>
    <source>
        <strain evidence="3 6">117-T6</strain>
    </source>
</reference>
<dbReference type="GeneID" id="64088915"/>
<feature type="domain" description="Sucrose phosphatase-like" evidence="2">
    <location>
        <begin position="3"/>
        <end position="238"/>
    </location>
</feature>
<reference evidence="4 5" key="2">
    <citation type="submission" date="2018-03" db="EMBL/GenBank/DDBJ databases">
        <title>Genetic Diversity and Phenotypic Plasticity of AHL Mediated Quorum Sensing in Environmental Strains of Vibrio mediterranei.</title>
        <authorList>
            <person name="Lantoine F."/>
            <person name="Vouve F."/>
        </authorList>
    </citation>
    <scope>NUCLEOTIDE SEQUENCE [LARGE SCALE GENOMIC DNA]</scope>
    <source>
        <strain evidence="4 5">17LN0615E</strain>
    </source>
</reference>
<dbReference type="SFLD" id="SFLDG01140">
    <property type="entry name" value="C2.B:_Phosphomannomutase_and_P"/>
    <property type="match status" value="1"/>
</dbReference>
<proteinExistence type="predicted"/>
<reference evidence="4 5" key="1">
    <citation type="submission" date="2017-09" db="EMBL/GenBank/DDBJ databases">
        <authorList>
            <person name="Girard L."/>
            <person name="Lami R."/>
            <person name="Suzuki M."/>
            <person name="Baudart J."/>
        </authorList>
    </citation>
    <scope>NUCLEOTIDE SEQUENCE [LARGE SCALE GENOMIC DNA]</scope>
    <source>
        <strain evidence="4 5">17LN0615E</strain>
    </source>
</reference>
<dbReference type="SFLD" id="SFLDG01141">
    <property type="entry name" value="C2.B.1:_Sucrose_Phosphatase_Li"/>
    <property type="match status" value="1"/>
</dbReference>
<dbReference type="PANTHER" id="PTHR46521:SF4">
    <property type="entry name" value="SUCROSE-PHOSPHATASE 2-RELATED"/>
    <property type="match status" value="1"/>
</dbReference>
<accession>A0A2S9ZLT5</accession>
<dbReference type="SUPFAM" id="SSF56784">
    <property type="entry name" value="HAD-like"/>
    <property type="match status" value="1"/>
</dbReference>
<dbReference type="InterPro" id="IPR023214">
    <property type="entry name" value="HAD_sf"/>
</dbReference>
<dbReference type="InterPro" id="IPR006379">
    <property type="entry name" value="HAD-SF_hydro_IIB"/>
</dbReference>
<dbReference type="AlphaFoldDB" id="A0A2S9ZLT5"/>
<dbReference type="GO" id="GO:0000287">
    <property type="term" value="F:magnesium ion binding"/>
    <property type="evidence" value="ECO:0007669"/>
    <property type="project" value="UniProtKB-ARBA"/>
</dbReference>
<sequence length="241" mass="26902">MIKMLVCDFDGTISGGPTDELSEFTSYVEAQTGMQFVVATGRTFHSINDGLAQHTLPRPNTIVSDVGTQIHHKRTLTPDYDWHTKMDCLWDEGRVSAALHDCGFLGKQTPEHQGSYKLTYEGRLDGKQLQYLQALFQENELYVDLTYSHDWFLDITPKGINKATAIHHLMNKHKLCPSEVVVAGDSGNDTAMLTIAGINAILVANHYQEVAHLSSLSHVYTAKNTHALGVLEGLKHWQNNR</sequence>
<evidence type="ECO:0000313" key="3">
    <source>
        <dbReference type="EMBL" id="AYV24760.1"/>
    </source>
</evidence>
<dbReference type="EMBL" id="CP033578">
    <property type="protein sequence ID" value="AYV24760.1"/>
    <property type="molecule type" value="Genomic_DNA"/>
</dbReference>
<dbReference type="NCBIfam" id="TIGR01484">
    <property type="entry name" value="HAD-SF-IIB"/>
    <property type="match status" value="1"/>
</dbReference>
<evidence type="ECO:0000313" key="6">
    <source>
        <dbReference type="Proteomes" id="UP000279760"/>
    </source>
</evidence>
<dbReference type="Proteomes" id="UP000279760">
    <property type="component" value="Chromosome 2"/>
</dbReference>
<dbReference type="InterPro" id="IPR006380">
    <property type="entry name" value="SPP-like_dom"/>
</dbReference>
<dbReference type="InterPro" id="IPR036412">
    <property type="entry name" value="HAD-like_sf"/>
</dbReference>
<dbReference type="GO" id="GO:0016791">
    <property type="term" value="F:phosphatase activity"/>
    <property type="evidence" value="ECO:0007669"/>
    <property type="project" value="UniProtKB-ARBA"/>
</dbReference>
<evidence type="ECO:0000313" key="4">
    <source>
        <dbReference type="EMBL" id="PRQ66741.1"/>
    </source>
</evidence>
<dbReference type="EMBL" id="NWTN01000010">
    <property type="protein sequence ID" value="PRQ66741.1"/>
    <property type="molecule type" value="Genomic_DNA"/>
</dbReference>
<dbReference type="PANTHER" id="PTHR46521">
    <property type="entry name" value="SUCROSE-PHOSPHATASE 2-RELATED"/>
    <property type="match status" value="1"/>
</dbReference>
<evidence type="ECO:0000313" key="5">
    <source>
        <dbReference type="Proteomes" id="UP000238163"/>
    </source>
</evidence>
<dbReference type="RefSeq" id="WP_062461329.1">
    <property type="nucleotide sequence ID" value="NZ_CP033578.1"/>
</dbReference>
<evidence type="ECO:0000259" key="2">
    <source>
        <dbReference type="Pfam" id="PF05116"/>
    </source>
</evidence>
<protein>
    <submittedName>
        <fullName evidence="3">HAD-IIB family hydrolase</fullName>
    </submittedName>
    <submittedName>
        <fullName evidence="4">Sucrose-phosphate synthase</fullName>
    </submittedName>
</protein>
<dbReference type="Gene3D" id="3.40.50.1000">
    <property type="entry name" value="HAD superfamily/HAD-like"/>
    <property type="match status" value="1"/>
</dbReference>
<organism evidence="3 6">
    <name type="scientific">Vibrio mediterranei</name>
    <dbReference type="NCBI Taxonomy" id="689"/>
    <lineage>
        <taxon>Bacteria</taxon>
        <taxon>Pseudomonadati</taxon>
        <taxon>Pseudomonadota</taxon>
        <taxon>Gammaproteobacteria</taxon>
        <taxon>Vibrionales</taxon>
        <taxon>Vibrionaceae</taxon>
        <taxon>Vibrio</taxon>
    </lineage>
</organism>
<gene>
    <name evidence="4" type="ORF">COR51_16115</name>
    <name evidence="3" type="ORF">ECB94_26375</name>
</gene>